<dbReference type="PROSITE" id="PS50181">
    <property type="entry name" value="FBOX"/>
    <property type="match status" value="1"/>
</dbReference>
<reference evidence="3" key="2">
    <citation type="submission" date="2019-10" db="EMBL/GenBank/DDBJ databases">
        <title>Conservation and host-specific expression of non-tandemly repeated heterogenous ribosome RNA gene in arbuscular mycorrhizal fungi.</title>
        <authorList>
            <person name="Maeda T."/>
            <person name="Kobayashi Y."/>
            <person name="Nakagawa T."/>
            <person name="Ezawa T."/>
            <person name="Yamaguchi K."/>
            <person name="Bino T."/>
            <person name="Nishimoto Y."/>
            <person name="Shigenobu S."/>
            <person name="Kawaguchi M."/>
        </authorList>
    </citation>
    <scope>NUCLEOTIDE SEQUENCE</scope>
    <source>
        <strain evidence="3">HR1</strain>
    </source>
</reference>
<dbReference type="STRING" id="94130.A0A2Z6QLN5"/>
<dbReference type="InterPro" id="IPR032675">
    <property type="entry name" value="LRR_dom_sf"/>
</dbReference>
<sequence length="499" mass="58422">MTLPTLPVECLSNVLSFLDDRSLYKCLFVNRYYCTITVPMIWTDPFIRQISASISRSLIKALLACLDEDEISSLIPNFDIEPSLFEYARFIRRINHDCCVEHIKTFSELVSRNDNIDCRVQKLIDAIYHMIIRKSPILQEFEINVTKKGYFDLPKFSINEPGFRNLRSLTVFNLDLIYDDAKHQNTTIFLNMVSTFCEGLVNLELWVKSLNSVLAKQYLDIIKFQPLKRILMYINNSEKIPFNLGLEFRSETLKELILDSIDFQYINLSFISKLECLKLLEFLYCKGFDHLEVSSQKRFHLKEFKLWYCNTGVLMEEIIKYLCGESLLKLTLSNVTPKAAKAVKDFCPNINFLCIRYYSRVYSDLIIPYICELSSLKVLNIGSDFGSGMSSLVRNLGDNLLFVEDLFFDFNVDLESFVYFIDNCRANLKKWIIILDDYSLSKDYLLYISQFQEVHNSLKAFGIKRYEYNWTNEEKEIVDILNIQGVDIVTSDELDFLFY</sequence>
<dbReference type="Proteomes" id="UP000615446">
    <property type="component" value="Unassembled WGS sequence"/>
</dbReference>
<comment type="caution">
    <text evidence="2">The sequence shown here is derived from an EMBL/GenBank/DDBJ whole genome shotgun (WGS) entry which is preliminary data.</text>
</comment>
<evidence type="ECO:0000313" key="2">
    <source>
        <dbReference type="EMBL" id="GBB86709.1"/>
    </source>
</evidence>
<dbReference type="Proteomes" id="UP000247702">
    <property type="component" value="Unassembled WGS sequence"/>
</dbReference>
<dbReference type="EMBL" id="BLAL01000206">
    <property type="protein sequence ID" value="GES91757.1"/>
    <property type="molecule type" value="Genomic_DNA"/>
</dbReference>
<feature type="domain" description="F-box" evidence="1">
    <location>
        <begin position="1"/>
        <end position="50"/>
    </location>
</feature>
<name>A0A2Z6QLN5_9GLOM</name>
<dbReference type="EMBL" id="BEXD01000347">
    <property type="protein sequence ID" value="GBB86709.1"/>
    <property type="molecule type" value="Genomic_DNA"/>
</dbReference>
<dbReference type="OrthoDB" id="2306573at2759"/>
<reference evidence="2 4" key="1">
    <citation type="submission" date="2017-11" db="EMBL/GenBank/DDBJ databases">
        <title>The genome of Rhizophagus clarus HR1 reveals common genetic basis of auxotrophy among arbuscular mycorrhizal fungi.</title>
        <authorList>
            <person name="Kobayashi Y."/>
        </authorList>
    </citation>
    <scope>NUCLEOTIDE SEQUENCE [LARGE SCALE GENOMIC DNA]</scope>
    <source>
        <strain evidence="2 4">HR1</strain>
    </source>
</reference>
<keyword evidence="4" id="KW-1185">Reference proteome</keyword>
<accession>A0A2Z6QLN5</accession>
<organism evidence="2 4">
    <name type="scientific">Rhizophagus clarus</name>
    <dbReference type="NCBI Taxonomy" id="94130"/>
    <lineage>
        <taxon>Eukaryota</taxon>
        <taxon>Fungi</taxon>
        <taxon>Fungi incertae sedis</taxon>
        <taxon>Mucoromycota</taxon>
        <taxon>Glomeromycotina</taxon>
        <taxon>Glomeromycetes</taxon>
        <taxon>Glomerales</taxon>
        <taxon>Glomeraceae</taxon>
        <taxon>Rhizophagus</taxon>
    </lineage>
</organism>
<evidence type="ECO:0000259" key="1">
    <source>
        <dbReference type="PROSITE" id="PS50181"/>
    </source>
</evidence>
<evidence type="ECO:0000313" key="3">
    <source>
        <dbReference type="EMBL" id="GES91757.1"/>
    </source>
</evidence>
<gene>
    <name evidence="3" type="ORF">RCL2_001855900</name>
    <name evidence="2" type="ORF">RclHR1_01310005</name>
</gene>
<dbReference type="AlphaFoldDB" id="A0A2Z6QLN5"/>
<dbReference type="InterPro" id="IPR036047">
    <property type="entry name" value="F-box-like_dom_sf"/>
</dbReference>
<dbReference type="SUPFAM" id="SSF81383">
    <property type="entry name" value="F-box domain"/>
    <property type="match status" value="1"/>
</dbReference>
<evidence type="ECO:0000313" key="4">
    <source>
        <dbReference type="Proteomes" id="UP000247702"/>
    </source>
</evidence>
<dbReference type="Gene3D" id="3.80.10.10">
    <property type="entry name" value="Ribonuclease Inhibitor"/>
    <property type="match status" value="1"/>
</dbReference>
<dbReference type="InterPro" id="IPR001810">
    <property type="entry name" value="F-box_dom"/>
</dbReference>
<dbReference type="SUPFAM" id="SSF52047">
    <property type="entry name" value="RNI-like"/>
    <property type="match status" value="1"/>
</dbReference>
<protein>
    <recommendedName>
        <fullName evidence="1">F-box domain-containing protein</fullName>
    </recommendedName>
</protein>
<proteinExistence type="predicted"/>
<dbReference type="Pfam" id="PF12937">
    <property type="entry name" value="F-box-like"/>
    <property type="match status" value="1"/>
</dbReference>